<feature type="domain" description="Histidine kinase" evidence="17">
    <location>
        <begin position="318"/>
        <end position="537"/>
    </location>
</feature>
<dbReference type="InterPro" id="IPR036641">
    <property type="entry name" value="HPT_dom_sf"/>
</dbReference>
<evidence type="ECO:0000313" key="21">
    <source>
        <dbReference type="Proteomes" id="UP000711178"/>
    </source>
</evidence>
<dbReference type="InterPro" id="IPR004358">
    <property type="entry name" value="Sig_transdc_His_kin-like_C"/>
</dbReference>
<evidence type="ECO:0000256" key="7">
    <source>
        <dbReference type="ARBA" id="ARBA00022679"/>
    </source>
</evidence>
<dbReference type="SMART" id="SM00387">
    <property type="entry name" value="HATPase_c"/>
    <property type="match status" value="1"/>
</dbReference>
<evidence type="ECO:0000256" key="1">
    <source>
        <dbReference type="ARBA" id="ARBA00000085"/>
    </source>
</evidence>
<dbReference type="InterPro" id="IPR036097">
    <property type="entry name" value="HisK_dim/P_sf"/>
</dbReference>
<feature type="modified residue" description="Phosphohistidine" evidence="14">
    <location>
        <position position="735"/>
    </location>
</feature>
<dbReference type="SUPFAM" id="SSF47384">
    <property type="entry name" value="Homodimeric domain of signal transducing histidine kinase"/>
    <property type="match status" value="1"/>
</dbReference>
<comment type="subcellular location">
    <subcellularLocation>
        <location evidence="2">Cell inner membrane</location>
        <topology evidence="2">Multi-pass membrane protein</topology>
    </subcellularLocation>
</comment>
<dbReference type="EMBL" id="JAHDTB010000010">
    <property type="protein sequence ID" value="MBW8288569.1"/>
    <property type="molecule type" value="Genomic_DNA"/>
</dbReference>
<name>A0ABS7FER7_9NEIS</name>
<keyword evidence="13" id="KW-0472">Membrane</keyword>
<dbReference type="Gene3D" id="1.10.287.130">
    <property type="match status" value="1"/>
</dbReference>
<keyword evidence="12" id="KW-0902">Two-component regulatory system</keyword>
<dbReference type="SUPFAM" id="SSF52172">
    <property type="entry name" value="CheY-like"/>
    <property type="match status" value="1"/>
</dbReference>
<dbReference type="Pfam" id="PF00512">
    <property type="entry name" value="HisKA"/>
    <property type="match status" value="1"/>
</dbReference>
<dbReference type="InterPro" id="IPR036890">
    <property type="entry name" value="HATPase_C_sf"/>
</dbReference>
<dbReference type="InterPro" id="IPR008207">
    <property type="entry name" value="Sig_transdc_His_kin_Hpt_dom"/>
</dbReference>
<dbReference type="Pfam" id="PF02518">
    <property type="entry name" value="HATPase_c"/>
    <property type="match status" value="1"/>
</dbReference>
<dbReference type="InterPro" id="IPR005467">
    <property type="entry name" value="His_kinase_dom"/>
</dbReference>
<organism evidence="20 21">
    <name type="scientific">Chromobacterium subtsugae</name>
    <dbReference type="NCBI Taxonomy" id="251747"/>
    <lineage>
        <taxon>Bacteria</taxon>
        <taxon>Pseudomonadati</taxon>
        <taxon>Pseudomonadota</taxon>
        <taxon>Betaproteobacteria</taxon>
        <taxon>Neisseriales</taxon>
        <taxon>Chromobacteriaceae</taxon>
        <taxon>Chromobacterium</taxon>
    </lineage>
</organism>
<keyword evidence="11" id="KW-1133">Transmembrane helix</keyword>
<dbReference type="PROSITE" id="PS50109">
    <property type="entry name" value="HIS_KIN"/>
    <property type="match status" value="1"/>
</dbReference>
<evidence type="ECO:0000313" key="20">
    <source>
        <dbReference type="EMBL" id="MBW8288569.1"/>
    </source>
</evidence>
<dbReference type="PANTHER" id="PTHR43047:SF72">
    <property type="entry name" value="OSMOSENSING HISTIDINE PROTEIN KINASE SLN1"/>
    <property type="match status" value="1"/>
</dbReference>
<sequence length="782" mass="85169">MKSTARLAAWLAAALLLDHGQSLASPFNPAERAWLARHPVVRYAIDPHGWPIEYLEQGEHKGLTQEYLQRIGDISGIRFQLVPVQNRFQAMTMMLQGKLDLLTATSPKLIPAPFNQQMLFTDPYFSGSTLLVTRPDKPIVFDPAKLSGKTVAVEQGDPYEYFLRQYYPDIRIVPTATPLAALDAVAEDRAYAAVGLDATLQAVIQRRYYGTLHIAGSVSEMPRLVSMAVNLRQPMLRDIIDKSLGQLTAEDTDAILYTWLRTTDYGMPSWGSIARYYAFELSALAAGLLALALLAQRARAAQRAAQRSEAEKSLFLAVMSHEIRTPMNAILASVELLRRAALPPREQELAALANASAVNLLELLDNVLDISKLDARKLALEPVATDMAALAGSVAAVYRPCAEKKGLKLTVQLSGLERPLLLDPVRMRQILSNLLSNAVKFTHQGEVLLRVDLRLAEGESGALLVTVQDTGIGIEPEQQYRLFSAFSQADDTTRRYGGSGLGLAICRQLVELMAGSITLSSLPGLGTTMTLRLPVDCLPQPAAKPADIDAAPPSQPASPSAAVLVVEDQPANRFVIAQQLRELGYRAEMAEDAPAALALLEQGQRFAMVLLDCDLPGISGYELAQRLRAHPALQPPPHLPIVAISATTGIAHQQRCLESGMDSCLSKPLRLEQLRQILALWLETPAASPEEQADAPTSSDADLQRIFRSSCGEDAQLLEQALQARDWPVAIHHAHRLGGAALSTGHAELADAARQMEALLRQPQKDDAALREQLARLRQALG</sequence>
<dbReference type="CDD" id="cd00082">
    <property type="entry name" value="HisKA"/>
    <property type="match status" value="1"/>
</dbReference>
<evidence type="ECO:0000256" key="5">
    <source>
        <dbReference type="ARBA" id="ARBA00022519"/>
    </source>
</evidence>
<evidence type="ECO:0000256" key="6">
    <source>
        <dbReference type="ARBA" id="ARBA00022553"/>
    </source>
</evidence>
<evidence type="ECO:0000256" key="12">
    <source>
        <dbReference type="ARBA" id="ARBA00023012"/>
    </source>
</evidence>
<evidence type="ECO:0000256" key="3">
    <source>
        <dbReference type="ARBA" id="ARBA00012438"/>
    </source>
</evidence>
<dbReference type="Pfam" id="PF00072">
    <property type="entry name" value="Response_reg"/>
    <property type="match status" value="1"/>
</dbReference>
<dbReference type="EC" id="2.7.13.3" evidence="3"/>
<proteinExistence type="predicted"/>
<evidence type="ECO:0000256" key="13">
    <source>
        <dbReference type="ARBA" id="ARBA00023136"/>
    </source>
</evidence>
<dbReference type="RefSeq" id="WP_052257900.1">
    <property type="nucleotide sequence ID" value="NZ_CP142381.1"/>
</dbReference>
<dbReference type="InterPro" id="IPR003594">
    <property type="entry name" value="HATPase_dom"/>
</dbReference>
<evidence type="ECO:0000256" key="11">
    <source>
        <dbReference type="ARBA" id="ARBA00022989"/>
    </source>
</evidence>
<keyword evidence="6 15" id="KW-0597">Phosphoprotein</keyword>
<evidence type="ECO:0000259" key="19">
    <source>
        <dbReference type="PROSITE" id="PS50894"/>
    </source>
</evidence>
<dbReference type="SMART" id="SM00448">
    <property type="entry name" value="REC"/>
    <property type="match status" value="1"/>
</dbReference>
<keyword evidence="10" id="KW-0547">Nucleotide-binding</keyword>
<accession>A0ABS7FER7</accession>
<gene>
    <name evidence="20" type="ORF">KIF53_13110</name>
</gene>
<reference evidence="20 21" key="1">
    <citation type="submission" date="2021-05" db="EMBL/GenBank/DDBJ databases">
        <title>Draft Whole Genome Sequencing Of Biosensor Chromobacterium violaceum Strain CV026 Reveals A Regulatory RNA In Chromobacterium violaceum Phenotype Regulatory Network.</title>
        <authorList>
            <person name="Hong K.W."/>
            <person name="Chan K.G."/>
            <person name="Chang C.-Y."/>
        </authorList>
    </citation>
    <scope>NUCLEOTIDE SEQUENCE [LARGE SCALE GENOMIC DNA]</scope>
    <source>
        <strain evidence="20 21">ATCC 31532</strain>
    </source>
</reference>
<evidence type="ECO:0000256" key="9">
    <source>
        <dbReference type="ARBA" id="ARBA00022777"/>
    </source>
</evidence>
<dbReference type="CDD" id="cd00088">
    <property type="entry name" value="HPT"/>
    <property type="match status" value="1"/>
</dbReference>
<evidence type="ECO:0000256" key="10">
    <source>
        <dbReference type="ARBA" id="ARBA00022840"/>
    </source>
</evidence>
<keyword evidence="4" id="KW-1003">Cell membrane</keyword>
<dbReference type="PANTHER" id="PTHR43047">
    <property type="entry name" value="TWO-COMPONENT HISTIDINE PROTEIN KINASE"/>
    <property type="match status" value="1"/>
</dbReference>
<dbReference type="SUPFAM" id="SSF55874">
    <property type="entry name" value="ATPase domain of HSP90 chaperone/DNA topoisomerase II/histidine kinase"/>
    <property type="match status" value="1"/>
</dbReference>
<evidence type="ECO:0000256" key="16">
    <source>
        <dbReference type="SAM" id="SignalP"/>
    </source>
</evidence>
<evidence type="ECO:0000259" key="18">
    <source>
        <dbReference type="PROSITE" id="PS50110"/>
    </source>
</evidence>
<dbReference type="CDD" id="cd16922">
    <property type="entry name" value="HATPase_EvgS-ArcB-TorS-like"/>
    <property type="match status" value="1"/>
</dbReference>
<dbReference type="Gene3D" id="1.20.120.160">
    <property type="entry name" value="HPT domain"/>
    <property type="match status" value="1"/>
</dbReference>
<dbReference type="Pfam" id="PF01627">
    <property type="entry name" value="Hpt"/>
    <property type="match status" value="1"/>
</dbReference>
<dbReference type="Gene3D" id="3.40.50.2300">
    <property type="match status" value="1"/>
</dbReference>
<feature type="signal peptide" evidence="16">
    <location>
        <begin position="1"/>
        <end position="24"/>
    </location>
</feature>
<keyword evidence="9" id="KW-0418">Kinase</keyword>
<keyword evidence="10" id="KW-0067">ATP-binding</keyword>
<dbReference type="SUPFAM" id="SSF53850">
    <property type="entry name" value="Periplasmic binding protein-like II"/>
    <property type="match status" value="1"/>
</dbReference>
<keyword evidence="21" id="KW-1185">Reference proteome</keyword>
<feature type="modified residue" description="4-aspartylphosphate" evidence="15">
    <location>
        <position position="612"/>
    </location>
</feature>
<keyword evidence="5" id="KW-0997">Cell inner membrane</keyword>
<evidence type="ECO:0000256" key="4">
    <source>
        <dbReference type="ARBA" id="ARBA00022475"/>
    </source>
</evidence>
<dbReference type="CDD" id="cd17546">
    <property type="entry name" value="REC_hyHK_CKI1_RcsC-like"/>
    <property type="match status" value="1"/>
</dbReference>
<dbReference type="SMART" id="SM00388">
    <property type="entry name" value="HisKA"/>
    <property type="match status" value="1"/>
</dbReference>
<feature type="domain" description="HPt" evidence="19">
    <location>
        <begin position="696"/>
        <end position="782"/>
    </location>
</feature>
<dbReference type="Gene3D" id="3.40.190.10">
    <property type="entry name" value="Periplasmic binding protein-like II"/>
    <property type="match status" value="2"/>
</dbReference>
<evidence type="ECO:0000256" key="2">
    <source>
        <dbReference type="ARBA" id="ARBA00004429"/>
    </source>
</evidence>
<dbReference type="SUPFAM" id="SSF47226">
    <property type="entry name" value="Histidine-containing phosphotransfer domain, HPT domain"/>
    <property type="match status" value="1"/>
</dbReference>
<dbReference type="Proteomes" id="UP000711178">
    <property type="component" value="Unassembled WGS sequence"/>
</dbReference>
<dbReference type="Gene3D" id="3.30.565.10">
    <property type="entry name" value="Histidine kinase-like ATPase, C-terminal domain"/>
    <property type="match status" value="1"/>
</dbReference>
<evidence type="ECO:0000256" key="14">
    <source>
        <dbReference type="PROSITE-ProRule" id="PRU00110"/>
    </source>
</evidence>
<keyword evidence="16" id="KW-0732">Signal</keyword>
<evidence type="ECO:0000259" key="17">
    <source>
        <dbReference type="PROSITE" id="PS50109"/>
    </source>
</evidence>
<dbReference type="PROSITE" id="PS50110">
    <property type="entry name" value="RESPONSE_REGULATORY"/>
    <property type="match status" value="1"/>
</dbReference>
<feature type="chain" id="PRO_5045639962" description="histidine kinase" evidence="16">
    <location>
        <begin position="25"/>
        <end position="782"/>
    </location>
</feature>
<comment type="caution">
    <text evidence="20">The sequence shown here is derived from an EMBL/GenBank/DDBJ whole genome shotgun (WGS) entry which is preliminary data.</text>
</comment>
<dbReference type="InterPro" id="IPR001789">
    <property type="entry name" value="Sig_transdc_resp-reg_receiver"/>
</dbReference>
<dbReference type="GeneID" id="89686085"/>
<keyword evidence="7" id="KW-0808">Transferase</keyword>
<keyword evidence="8" id="KW-0812">Transmembrane</keyword>
<evidence type="ECO:0000256" key="8">
    <source>
        <dbReference type="ARBA" id="ARBA00022692"/>
    </source>
</evidence>
<dbReference type="InterPro" id="IPR001638">
    <property type="entry name" value="Solute-binding_3/MltF_N"/>
</dbReference>
<dbReference type="InterPro" id="IPR003661">
    <property type="entry name" value="HisK_dim/P_dom"/>
</dbReference>
<dbReference type="Pfam" id="PF00497">
    <property type="entry name" value="SBP_bac_3"/>
    <property type="match status" value="1"/>
</dbReference>
<feature type="domain" description="Response regulatory" evidence="18">
    <location>
        <begin position="562"/>
        <end position="682"/>
    </location>
</feature>
<dbReference type="InterPro" id="IPR011006">
    <property type="entry name" value="CheY-like_superfamily"/>
</dbReference>
<dbReference type="PROSITE" id="PS50894">
    <property type="entry name" value="HPT"/>
    <property type="match status" value="1"/>
</dbReference>
<protein>
    <recommendedName>
        <fullName evidence="3">histidine kinase</fullName>
        <ecNumber evidence="3">2.7.13.3</ecNumber>
    </recommendedName>
</protein>
<dbReference type="SMART" id="SM00062">
    <property type="entry name" value="PBPb"/>
    <property type="match status" value="1"/>
</dbReference>
<evidence type="ECO:0000256" key="15">
    <source>
        <dbReference type="PROSITE-ProRule" id="PRU00169"/>
    </source>
</evidence>
<dbReference type="CDD" id="cd01007">
    <property type="entry name" value="PBP2_BvgS_HisK_like"/>
    <property type="match status" value="1"/>
</dbReference>
<comment type="catalytic activity">
    <reaction evidence="1">
        <text>ATP + protein L-histidine = ADP + protein N-phospho-L-histidine.</text>
        <dbReference type="EC" id="2.7.13.3"/>
    </reaction>
</comment>
<dbReference type="PRINTS" id="PR00344">
    <property type="entry name" value="BCTRLSENSOR"/>
</dbReference>